<evidence type="ECO:0000313" key="2">
    <source>
        <dbReference type="Proteomes" id="UP001268896"/>
    </source>
</evidence>
<evidence type="ECO:0000313" key="1">
    <source>
        <dbReference type="EMBL" id="MDT2965423.1"/>
    </source>
</evidence>
<dbReference type="EMBL" id="JARQDV010000007">
    <property type="protein sequence ID" value="MDT2965423.1"/>
    <property type="molecule type" value="Genomic_DNA"/>
</dbReference>
<protein>
    <submittedName>
        <fullName evidence="1">Uncharacterized protein</fullName>
    </submittedName>
</protein>
<reference evidence="1" key="1">
    <citation type="submission" date="2023-03" db="EMBL/GenBank/DDBJ databases">
        <authorList>
            <person name="Shen W."/>
            <person name="Cai J."/>
        </authorList>
    </citation>
    <scope>NUCLEOTIDE SEQUENCE</scope>
    <source>
        <strain evidence="1">K72-2</strain>
    </source>
</reference>
<dbReference type="Proteomes" id="UP001268896">
    <property type="component" value="Unassembled WGS sequence"/>
</dbReference>
<comment type="caution">
    <text evidence="1">The sequence shown here is derived from an EMBL/GenBank/DDBJ whole genome shotgun (WGS) entry which is preliminary data.</text>
</comment>
<gene>
    <name evidence="1" type="ORF">P7I32_12465</name>
</gene>
<organism evidence="1 2">
    <name type="scientific">Enterococcus casseliflavus</name>
    <name type="common">Enterococcus flavescens</name>
    <dbReference type="NCBI Taxonomy" id="37734"/>
    <lineage>
        <taxon>Bacteria</taxon>
        <taxon>Bacillati</taxon>
        <taxon>Bacillota</taxon>
        <taxon>Bacilli</taxon>
        <taxon>Lactobacillales</taxon>
        <taxon>Enterococcaceae</taxon>
        <taxon>Enterococcus</taxon>
    </lineage>
</organism>
<proteinExistence type="predicted"/>
<name>A0AAW8UTV6_ENTCA</name>
<accession>A0AAW8UTV6</accession>
<sequence>MMRFVYGLSINHVSDRIHYQKNVIVDDSQSGLLQFANALSILALKEQEISA</sequence>
<dbReference type="RefSeq" id="WP_311904305.1">
    <property type="nucleotide sequence ID" value="NZ_JARQDV010000007.1"/>
</dbReference>
<dbReference type="AlphaFoldDB" id="A0AAW8UTV6"/>